<feature type="non-terminal residue" evidence="2">
    <location>
        <position position="98"/>
    </location>
</feature>
<dbReference type="EMBL" id="BARS01058466">
    <property type="protein sequence ID" value="GAG48638.1"/>
    <property type="molecule type" value="Genomic_DNA"/>
</dbReference>
<feature type="transmembrane region" description="Helical" evidence="1">
    <location>
        <begin position="7"/>
        <end position="28"/>
    </location>
</feature>
<sequence>ASGVAAYFLMTKGAAIATGLLTSAQWLLNAAMNANPIGLIVAAVAVLVPALIWLGNNWDFVKFKMVDFAKAAQIKMLELDLVIRKKLTAGVVAFAKVV</sequence>
<comment type="caution">
    <text evidence="2">The sequence shown here is derived from an EMBL/GenBank/DDBJ whole genome shotgun (WGS) entry which is preliminary data.</text>
</comment>
<keyword evidence="1" id="KW-1133">Transmembrane helix</keyword>
<feature type="non-terminal residue" evidence="2">
    <location>
        <position position="1"/>
    </location>
</feature>
<accession>X0YJ80</accession>
<evidence type="ECO:0000256" key="1">
    <source>
        <dbReference type="SAM" id="Phobius"/>
    </source>
</evidence>
<proteinExistence type="predicted"/>
<keyword evidence="1" id="KW-0472">Membrane</keyword>
<keyword evidence="1" id="KW-0812">Transmembrane</keyword>
<feature type="transmembrane region" description="Helical" evidence="1">
    <location>
        <begin position="34"/>
        <end position="55"/>
    </location>
</feature>
<organism evidence="2">
    <name type="scientific">marine sediment metagenome</name>
    <dbReference type="NCBI Taxonomy" id="412755"/>
    <lineage>
        <taxon>unclassified sequences</taxon>
        <taxon>metagenomes</taxon>
        <taxon>ecological metagenomes</taxon>
    </lineage>
</organism>
<name>X0YJ80_9ZZZZ</name>
<gene>
    <name evidence="2" type="ORF">S01H1_85246</name>
</gene>
<dbReference type="AlphaFoldDB" id="X0YJ80"/>
<evidence type="ECO:0000313" key="2">
    <source>
        <dbReference type="EMBL" id="GAG48638.1"/>
    </source>
</evidence>
<reference evidence="2" key="1">
    <citation type="journal article" date="2014" name="Front. Microbiol.">
        <title>High frequency of phylogenetically diverse reductive dehalogenase-homologous genes in deep subseafloor sedimentary metagenomes.</title>
        <authorList>
            <person name="Kawai M."/>
            <person name="Futagami T."/>
            <person name="Toyoda A."/>
            <person name="Takaki Y."/>
            <person name="Nishi S."/>
            <person name="Hori S."/>
            <person name="Arai W."/>
            <person name="Tsubouchi T."/>
            <person name="Morono Y."/>
            <person name="Uchiyama I."/>
            <person name="Ito T."/>
            <person name="Fujiyama A."/>
            <person name="Inagaki F."/>
            <person name="Takami H."/>
        </authorList>
    </citation>
    <scope>NUCLEOTIDE SEQUENCE</scope>
    <source>
        <strain evidence="2">Expedition CK06-06</strain>
    </source>
</reference>
<protein>
    <submittedName>
        <fullName evidence="2">Uncharacterized protein</fullName>
    </submittedName>
</protein>